<evidence type="ECO:0000313" key="19">
    <source>
        <dbReference type="Proteomes" id="UP000249522"/>
    </source>
</evidence>
<feature type="domain" description="FeoB-type G" evidence="17">
    <location>
        <begin position="17"/>
        <end position="173"/>
    </location>
</feature>
<evidence type="ECO:0000313" key="18">
    <source>
        <dbReference type="EMBL" id="PZD97476.1"/>
    </source>
</evidence>
<dbReference type="GO" id="GO:0005525">
    <property type="term" value="F:GTP binding"/>
    <property type="evidence" value="ECO:0007669"/>
    <property type="project" value="UniProtKB-KW"/>
</dbReference>
<protein>
    <recommendedName>
        <fullName evidence="13 16">Ferrous iron transport protein B</fullName>
    </recommendedName>
</protein>
<feature type="transmembrane region" description="Helical" evidence="16">
    <location>
        <begin position="565"/>
        <end position="586"/>
    </location>
</feature>
<evidence type="ECO:0000256" key="16">
    <source>
        <dbReference type="RuleBase" id="RU362098"/>
    </source>
</evidence>
<evidence type="ECO:0000256" key="3">
    <source>
        <dbReference type="ARBA" id="ARBA00022448"/>
    </source>
</evidence>
<dbReference type="PROSITE" id="PS51711">
    <property type="entry name" value="G_FEOB"/>
    <property type="match status" value="1"/>
</dbReference>
<dbReference type="Pfam" id="PF07664">
    <property type="entry name" value="FeoB_C"/>
    <property type="match status" value="1"/>
</dbReference>
<feature type="transmembrane region" description="Helical" evidence="16">
    <location>
        <begin position="436"/>
        <end position="455"/>
    </location>
</feature>
<dbReference type="GO" id="GO:0005886">
    <property type="term" value="C:plasma membrane"/>
    <property type="evidence" value="ECO:0007669"/>
    <property type="project" value="UniProtKB-SubCell"/>
</dbReference>
<keyword evidence="10" id="KW-0406">Ion transport</keyword>
<dbReference type="InterPro" id="IPR011642">
    <property type="entry name" value="Gate_dom"/>
</dbReference>
<dbReference type="Pfam" id="PF07670">
    <property type="entry name" value="Gate"/>
    <property type="match status" value="2"/>
</dbReference>
<dbReference type="EMBL" id="QKRB01000024">
    <property type="protein sequence ID" value="PZD97476.1"/>
    <property type="molecule type" value="Genomic_DNA"/>
</dbReference>
<dbReference type="SUPFAM" id="SSF52540">
    <property type="entry name" value="P-loop containing nucleoside triphosphate hydrolases"/>
    <property type="match status" value="1"/>
</dbReference>
<feature type="transmembrane region" description="Helical" evidence="16">
    <location>
        <begin position="598"/>
        <end position="616"/>
    </location>
</feature>
<dbReference type="GO" id="GO:0015093">
    <property type="term" value="F:ferrous iron transmembrane transporter activity"/>
    <property type="evidence" value="ECO:0007669"/>
    <property type="project" value="UniProtKB-UniRule"/>
</dbReference>
<dbReference type="InterPro" id="IPR050860">
    <property type="entry name" value="FeoB_GTPase"/>
</dbReference>
<keyword evidence="15" id="KW-0479">Metal-binding</keyword>
<dbReference type="PANTHER" id="PTHR43185">
    <property type="entry name" value="FERROUS IRON TRANSPORT PROTEIN B"/>
    <property type="match status" value="1"/>
</dbReference>
<keyword evidence="4" id="KW-1003">Cell membrane</keyword>
<keyword evidence="11 14" id="KW-0342">GTP-binding</keyword>
<dbReference type="Proteomes" id="UP000249522">
    <property type="component" value="Unassembled WGS sequence"/>
</dbReference>
<evidence type="ECO:0000256" key="2">
    <source>
        <dbReference type="ARBA" id="ARBA00004651"/>
    </source>
</evidence>
<name>A0A2W1LEH1_9BACL</name>
<evidence type="ECO:0000259" key="17">
    <source>
        <dbReference type="PROSITE" id="PS51711"/>
    </source>
</evidence>
<feature type="transmembrane region" description="Helical" evidence="16">
    <location>
        <begin position="622"/>
        <end position="642"/>
    </location>
</feature>
<dbReference type="PANTHER" id="PTHR43185:SF1">
    <property type="entry name" value="FE(2+) TRANSPORTER FEOB"/>
    <property type="match status" value="1"/>
</dbReference>
<keyword evidence="3 16" id="KW-0813">Transport</keyword>
<comment type="caution">
    <text evidence="18">The sequence shown here is derived from an EMBL/GenBank/DDBJ whole genome shotgun (WGS) entry which is preliminary data.</text>
</comment>
<evidence type="ECO:0000256" key="5">
    <source>
        <dbReference type="ARBA" id="ARBA00022496"/>
    </source>
</evidence>
<feature type="transmembrane region" description="Helical" evidence="16">
    <location>
        <begin position="496"/>
        <end position="516"/>
    </location>
</feature>
<dbReference type="PRINTS" id="PR00326">
    <property type="entry name" value="GTP1OBG"/>
</dbReference>
<keyword evidence="6 16" id="KW-0812">Transmembrane</keyword>
<feature type="transmembrane region" description="Helical" evidence="16">
    <location>
        <begin position="372"/>
        <end position="395"/>
    </location>
</feature>
<comment type="function">
    <text evidence="1 16">Probable transporter of a GTP-driven Fe(2+) uptake system.</text>
</comment>
<evidence type="ECO:0000256" key="10">
    <source>
        <dbReference type="ARBA" id="ARBA00023065"/>
    </source>
</evidence>
<evidence type="ECO:0000256" key="12">
    <source>
        <dbReference type="ARBA" id="ARBA00023136"/>
    </source>
</evidence>
<dbReference type="OrthoDB" id="9809127at2"/>
<dbReference type="Gene3D" id="3.40.50.300">
    <property type="entry name" value="P-loop containing nucleotide triphosphate hydrolases"/>
    <property type="match status" value="1"/>
</dbReference>
<dbReference type="RefSeq" id="WP_111145081.1">
    <property type="nucleotide sequence ID" value="NZ_QKRB01000024.1"/>
</dbReference>
<keyword evidence="19" id="KW-1185">Reference proteome</keyword>
<keyword evidence="12 16" id="KW-0472">Membrane</keyword>
<evidence type="ECO:0000256" key="6">
    <source>
        <dbReference type="ARBA" id="ARBA00022692"/>
    </source>
</evidence>
<reference evidence="18 19" key="1">
    <citation type="submission" date="2018-06" db="EMBL/GenBank/DDBJ databases">
        <title>Paenibacillus imtechensis sp. nov.</title>
        <authorList>
            <person name="Pinnaka A.K."/>
            <person name="Singh H."/>
            <person name="Kaur M."/>
        </authorList>
    </citation>
    <scope>NUCLEOTIDE SEQUENCE [LARGE SCALE GENOMIC DNA]</scope>
    <source>
        <strain evidence="18 19">SMB1</strain>
    </source>
</reference>
<keyword evidence="7 14" id="KW-0547">Nucleotide-binding</keyword>
<dbReference type="CDD" id="cd01879">
    <property type="entry name" value="FeoB"/>
    <property type="match status" value="1"/>
</dbReference>
<dbReference type="Pfam" id="PF02421">
    <property type="entry name" value="FeoB_N"/>
    <property type="match status" value="1"/>
</dbReference>
<dbReference type="InterPro" id="IPR011640">
    <property type="entry name" value="Fe2_transport_prot_B_C"/>
</dbReference>
<dbReference type="InterPro" id="IPR030389">
    <property type="entry name" value="G_FEOB_dom"/>
</dbReference>
<feature type="binding site" evidence="14">
    <location>
        <begin position="49"/>
        <end position="53"/>
    </location>
    <ligand>
        <name>GTP</name>
        <dbReference type="ChEBI" id="CHEBI:37565"/>
        <label>1</label>
    </ligand>
</feature>
<evidence type="ECO:0000256" key="1">
    <source>
        <dbReference type="ARBA" id="ARBA00003926"/>
    </source>
</evidence>
<dbReference type="InterPro" id="IPR027417">
    <property type="entry name" value="P-loop_NTPase"/>
</dbReference>
<keyword evidence="5 16" id="KW-0410">Iron transport</keyword>
<evidence type="ECO:0000256" key="15">
    <source>
        <dbReference type="PIRSR" id="PIRSR603373-2"/>
    </source>
</evidence>
<evidence type="ECO:0000256" key="11">
    <source>
        <dbReference type="ARBA" id="ARBA00023134"/>
    </source>
</evidence>
<dbReference type="AlphaFoldDB" id="A0A2W1LEH1"/>
<feature type="transmembrane region" description="Helical" evidence="16">
    <location>
        <begin position="324"/>
        <end position="352"/>
    </location>
</feature>
<sequence>MVCHTVTKLPIKKTGDEQWIALVGNPNVGKSVVFHKLTNLYVDVSNFPGTTLDIHHGKFGEAVLIDTPGVYGISSFSEEERITRDVVLAVDKVINVVNACHLERDLFLTQQLIDMGIPMVVVINMVDEAERRGLIIDVDQLTKRLGVAVITAVATRGRGIAEIIECIRAAPIGHALPVVAESLKNASPSPIPTKYKLLVLEGDEGAADFCGVTPGSLLETLYEARRGYIDSIINECVADSMKGASMGTRLGRYLLRPWIGIPFLVLVLYAMYLIIGVFVAGDIVGITEEQIMIGYYEPAVVYLFTEVLGIPADHAMGEILVGEFGLFTMTFIYVLGLLLPLVCSFYLFLSLFEDSGYLPRLAAMVDRLMQSIGLNGKAIIPFILGFGCVTMATITTRMLGNEKEKRIAVFLLGLAIPCSAQLAVIVSLLAGVGIGYILIYGVVILLVLGIVGTLMDRLLKGSATSLLLDLPPLRVPRLSNVMKKTATKTYHFLKEALPLFALGSILISLLNVTGMLKALSALLRPVTVDWLGLPAEASQAFIMGIVRRDFGAAGLSNMNLAPSQVIVALITITLFVPCIASILVLFKERTRKEAAAMWASTFAVAFTVGGLVNHILKRMSDASQYVQLGVVLVVMLLIGYALRQAAVLWQGLQRGKTGYGQSK</sequence>
<feature type="binding site" evidence="14">
    <location>
        <begin position="153"/>
        <end position="155"/>
    </location>
    <ligand>
        <name>GTP</name>
        <dbReference type="ChEBI" id="CHEBI:37565"/>
        <label>1</label>
    </ligand>
</feature>
<dbReference type="GO" id="GO:0046872">
    <property type="term" value="F:metal ion binding"/>
    <property type="evidence" value="ECO:0007669"/>
    <property type="project" value="UniProtKB-KW"/>
</dbReference>
<feature type="transmembrane region" description="Helical" evidence="16">
    <location>
        <begin position="258"/>
        <end position="281"/>
    </location>
</feature>
<proteinExistence type="inferred from homology"/>
<organism evidence="18 19">
    <name type="scientific">Paenibacillus sambharensis</name>
    <dbReference type="NCBI Taxonomy" id="1803190"/>
    <lineage>
        <taxon>Bacteria</taxon>
        <taxon>Bacillati</taxon>
        <taxon>Bacillota</taxon>
        <taxon>Bacilli</taxon>
        <taxon>Bacillales</taxon>
        <taxon>Paenibacillaceae</taxon>
        <taxon>Paenibacillus</taxon>
    </lineage>
</organism>
<comment type="subcellular location">
    <subcellularLocation>
        <location evidence="2 16">Cell membrane</location>
        <topology evidence="2 16">Multi-pass membrane protein</topology>
    </subcellularLocation>
</comment>
<dbReference type="InterPro" id="IPR006073">
    <property type="entry name" value="GTP-bd"/>
</dbReference>
<feature type="binding site" evidence="14">
    <location>
        <begin position="124"/>
        <end position="127"/>
    </location>
    <ligand>
        <name>GTP</name>
        <dbReference type="ChEBI" id="CHEBI:37565"/>
        <label>1</label>
    </ligand>
</feature>
<evidence type="ECO:0000256" key="14">
    <source>
        <dbReference type="PIRSR" id="PIRSR603373-1"/>
    </source>
</evidence>
<keyword evidence="8 16" id="KW-1133">Transmembrane helix</keyword>
<evidence type="ECO:0000256" key="8">
    <source>
        <dbReference type="ARBA" id="ARBA00022989"/>
    </source>
</evidence>
<dbReference type="InterPro" id="IPR003373">
    <property type="entry name" value="Fe2_transport_prot-B"/>
</dbReference>
<dbReference type="NCBIfam" id="TIGR00437">
    <property type="entry name" value="feoB"/>
    <property type="match status" value="1"/>
</dbReference>
<accession>A0A2W1LEH1</accession>
<evidence type="ECO:0000256" key="13">
    <source>
        <dbReference type="NCBIfam" id="TIGR00437"/>
    </source>
</evidence>
<comment type="similarity">
    <text evidence="16">Belongs to the TRAFAC class TrmE-Era-EngA-EngB-Septin-like GTPase superfamily. FeoB GTPase (TC 9.A.8) family.</text>
</comment>
<keyword evidence="9 16" id="KW-0408">Iron</keyword>
<feature type="transmembrane region" description="Helical" evidence="16">
    <location>
        <begin position="407"/>
        <end position="430"/>
    </location>
</feature>
<evidence type="ECO:0000256" key="4">
    <source>
        <dbReference type="ARBA" id="ARBA00022475"/>
    </source>
</evidence>
<gene>
    <name evidence="18" type="primary">feoB</name>
    <name evidence="18" type="ORF">DNH61_02325</name>
</gene>
<feature type="binding site" evidence="14">
    <location>
        <begin position="66"/>
        <end position="69"/>
    </location>
    <ligand>
        <name>GTP</name>
        <dbReference type="ChEBI" id="CHEBI:37565"/>
        <label>1</label>
    </ligand>
</feature>
<keyword evidence="15" id="KW-0460">Magnesium</keyword>
<feature type="binding site" evidence="15">
    <location>
        <position position="38"/>
    </location>
    <ligand>
        <name>Mg(2+)</name>
        <dbReference type="ChEBI" id="CHEBI:18420"/>
        <label>2</label>
    </ligand>
</feature>
<evidence type="ECO:0000256" key="9">
    <source>
        <dbReference type="ARBA" id="ARBA00023004"/>
    </source>
</evidence>
<feature type="binding site" evidence="14">
    <location>
        <begin position="24"/>
        <end position="31"/>
    </location>
    <ligand>
        <name>GTP</name>
        <dbReference type="ChEBI" id="CHEBI:37565"/>
        <label>1</label>
    </ligand>
</feature>
<evidence type="ECO:0000256" key="7">
    <source>
        <dbReference type="ARBA" id="ARBA00022741"/>
    </source>
</evidence>